<organism evidence="2 3">
    <name type="scientific">Stutzerimonas stutzeri</name>
    <name type="common">Pseudomonas stutzeri</name>
    <dbReference type="NCBI Taxonomy" id="316"/>
    <lineage>
        <taxon>Bacteria</taxon>
        <taxon>Pseudomonadati</taxon>
        <taxon>Pseudomonadota</taxon>
        <taxon>Gammaproteobacteria</taxon>
        <taxon>Pseudomonadales</taxon>
        <taxon>Pseudomonadaceae</taxon>
        <taxon>Stutzerimonas</taxon>
    </lineage>
</organism>
<sequence>MNKPSTSYLPGHDGHRGAVIKWPVNCHQAFDKGVASAQAWLGNDDSGWLWAGLILERDALPTGAQRRAFEIGFLCRVHQRLCSPSGGNHQARKTCLKL</sequence>
<comment type="caution">
    <text evidence="2">The sequence shown here is derived from an EMBL/GenBank/DDBJ whole genome shotgun (WGS) entry which is preliminary data.</text>
</comment>
<dbReference type="Proteomes" id="UP000236023">
    <property type="component" value="Unassembled WGS sequence"/>
</dbReference>
<proteinExistence type="predicted"/>
<dbReference type="AlphaFoldDB" id="A0A2N8SPT8"/>
<reference evidence="2 3" key="1">
    <citation type="submission" date="2018-01" db="EMBL/GenBank/DDBJ databases">
        <title>Denitrification phenotypes of diverse strains of Pseudomonas stutzeri.</title>
        <authorList>
            <person name="Milligan D.A."/>
            <person name="Bergaust L."/>
            <person name="Bakken L.R."/>
            <person name="Frostegard A."/>
        </authorList>
    </citation>
    <scope>NUCLEOTIDE SEQUENCE [LARGE SCALE GENOMIC DNA]</scope>
    <source>
        <strain evidence="2 3">24a75</strain>
    </source>
</reference>
<dbReference type="RefSeq" id="WP_102895842.1">
    <property type="nucleotide sequence ID" value="NZ_JAMOHU010000071.1"/>
</dbReference>
<dbReference type="InterPro" id="IPR040654">
    <property type="entry name" value="QslA"/>
</dbReference>
<evidence type="ECO:0000313" key="3">
    <source>
        <dbReference type="Proteomes" id="UP000236023"/>
    </source>
</evidence>
<gene>
    <name evidence="2" type="ORF">CXK94_21845</name>
</gene>
<evidence type="ECO:0000313" key="2">
    <source>
        <dbReference type="EMBL" id="PNG04508.1"/>
    </source>
</evidence>
<name>A0A2N8SPT8_STUST</name>
<dbReference type="Pfam" id="PF18226">
    <property type="entry name" value="QslA"/>
    <property type="match status" value="1"/>
</dbReference>
<feature type="domain" description="LasR-specific antiactivator QslA" evidence="1">
    <location>
        <begin position="12"/>
        <end position="81"/>
    </location>
</feature>
<evidence type="ECO:0000259" key="1">
    <source>
        <dbReference type="Pfam" id="PF18226"/>
    </source>
</evidence>
<protein>
    <recommendedName>
        <fullName evidence="1">LasR-specific antiactivator QslA domain-containing protein</fullName>
    </recommendedName>
</protein>
<dbReference type="EMBL" id="POUT01000023">
    <property type="protein sequence ID" value="PNG04508.1"/>
    <property type="molecule type" value="Genomic_DNA"/>
</dbReference>
<accession>A0A2N8SPT8</accession>